<reference evidence="2" key="1">
    <citation type="submission" date="2019-08" db="EMBL/GenBank/DDBJ databases">
        <authorList>
            <person name="Kucharzyk K."/>
            <person name="Murdoch R.W."/>
            <person name="Higgins S."/>
            <person name="Loffler F."/>
        </authorList>
    </citation>
    <scope>NUCLEOTIDE SEQUENCE</scope>
</reference>
<feature type="domain" description="Response regulatory" evidence="1">
    <location>
        <begin position="3"/>
        <end position="92"/>
    </location>
</feature>
<dbReference type="PANTHER" id="PTHR43228">
    <property type="entry name" value="TWO-COMPONENT RESPONSE REGULATOR"/>
    <property type="match status" value="1"/>
</dbReference>
<proteinExistence type="predicted"/>
<dbReference type="InterPro" id="IPR011006">
    <property type="entry name" value="CheY-like_superfamily"/>
</dbReference>
<dbReference type="GO" id="GO:0000160">
    <property type="term" value="P:phosphorelay signal transduction system"/>
    <property type="evidence" value="ECO:0007669"/>
    <property type="project" value="InterPro"/>
</dbReference>
<dbReference type="PANTHER" id="PTHR43228:SF1">
    <property type="entry name" value="TWO-COMPONENT RESPONSE REGULATOR ARR22"/>
    <property type="match status" value="1"/>
</dbReference>
<dbReference type="SUPFAM" id="SSF52172">
    <property type="entry name" value="CheY-like"/>
    <property type="match status" value="1"/>
</dbReference>
<sequence length="92" mass="10227">MAKILIVDDSIVMRKNLKSILRSEGHEIVGEAVNGKQAVSMYFELKPDLVTMDISMPIMQGVDALKEIVKQDKSAKIVIISALNQKHMVFDA</sequence>
<dbReference type="Gene3D" id="3.40.50.2300">
    <property type="match status" value="1"/>
</dbReference>
<dbReference type="InterPro" id="IPR001789">
    <property type="entry name" value="Sig_transdc_resp-reg_receiver"/>
</dbReference>
<evidence type="ECO:0000313" key="2">
    <source>
        <dbReference type="EMBL" id="MPM98152.1"/>
    </source>
</evidence>
<dbReference type="InterPro" id="IPR052048">
    <property type="entry name" value="ST_Response_Regulator"/>
</dbReference>
<evidence type="ECO:0000259" key="1">
    <source>
        <dbReference type="PROSITE" id="PS50110"/>
    </source>
</evidence>
<accession>A0A645EBW3</accession>
<dbReference type="SMART" id="SM00448">
    <property type="entry name" value="REC"/>
    <property type="match status" value="1"/>
</dbReference>
<dbReference type="Pfam" id="PF00072">
    <property type="entry name" value="Response_reg"/>
    <property type="match status" value="1"/>
</dbReference>
<gene>
    <name evidence="2" type="primary">cheY_36</name>
    <name evidence="2" type="ORF">SDC9_145335</name>
</gene>
<dbReference type="PROSITE" id="PS50110">
    <property type="entry name" value="RESPONSE_REGULATORY"/>
    <property type="match status" value="1"/>
</dbReference>
<organism evidence="2">
    <name type="scientific">bioreactor metagenome</name>
    <dbReference type="NCBI Taxonomy" id="1076179"/>
    <lineage>
        <taxon>unclassified sequences</taxon>
        <taxon>metagenomes</taxon>
        <taxon>ecological metagenomes</taxon>
    </lineage>
</organism>
<protein>
    <submittedName>
        <fullName evidence="2">Chemotaxis protein CheY</fullName>
    </submittedName>
</protein>
<dbReference type="AlphaFoldDB" id="A0A645EBW3"/>
<name>A0A645EBW3_9ZZZZ</name>
<comment type="caution">
    <text evidence="2">The sequence shown here is derived from an EMBL/GenBank/DDBJ whole genome shotgun (WGS) entry which is preliminary data.</text>
</comment>
<dbReference type="EMBL" id="VSSQ01044338">
    <property type="protein sequence ID" value="MPM98152.1"/>
    <property type="molecule type" value="Genomic_DNA"/>
</dbReference>